<accession>A0A022PT75</accession>
<reference evidence="8 9" key="1">
    <citation type="journal article" date="2013" name="Proc. Natl. Acad. Sci. U.S.A.">
        <title>Fine-scale variation in meiotic recombination in Mimulus inferred from population shotgun sequencing.</title>
        <authorList>
            <person name="Hellsten U."/>
            <person name="Wright K.M."/>
            <person name="Jenkins J."/>
            <person name="Shu S."/>
            <person name="Yuan Y."/>
            <person name="Wessler S.R."/>
            <person name="Schmutz J."/>
            <person name="Willis J.H."/>
            <person name="Rokhsar D.S."/>
        </authorList>
    </citation>
    <scope>NUCLEOTIDE SEQUENCE [LARGE SCALE GENOMIC DNA]</scope>
    <source>
        <strain evidence="9">cv. DUN x IM62</strain>
    </source>
</reference>
<feature type="region of interest" description="Disordered" evidence="6">
    <location>
        <begin position="86"/>
        <end position="110"/>
    </location>
</feature>
<keyword evidence="1" id="KW-0479">Metal-binding</keyword>
<dbReference type="AlphaFoldDB" id="A0A022PT75"/>
<evidence type="ECO:0000313" key="8">
    <source>
        <dbReference type="EMBL" id="EYU17430.1"/>
    </source>
</evidence>
<dbReference type="InterPro" id="IPR049914">
    <property type="entry name" value="PHD1-3/5-6"/>
</dbReference>
<organism evidence="8 9">
    <name type="scientific">Erythranthe guttata</name>
    <name type="common">Yellow monkey flower</name>
    <name type="synonym">Mimulus guttatus</name>
    <dbReference type="NCBI Taxonomy" id="4155"/>
    <lineage>
        <taxon>Eukaryota</taxon>
        <taxon>Viridiplantae</taxon>
        <taxon>Streptophyta</taxon>
        <taxon>Embryophyta</taxon>
        <taxon>Tracheophyta</taxon>
        <taxon>Spermatophyta</taxon>
        <taxon>Magnoliopsida</taxon>
        <taxon>eudicotyledons</taxon>
        <taxon>Gunneridae</taxon>
        <taxon>Pentapetalae</taxon>
        <taxon>asterids</taxon>
        <taxon>lamiids</taxon>
        <taxon>Lamiales</taxon>
        <taxon>Phrymaceae</taxon>
        <taxon>Erythranthe</taxon>
    </lineage>
</organism>
<dbReference type="eggNOG" id="ENOG502RXM7">
    <property type="taxonomic scope" value="Eukaryota"/>
</dbReference>
<name>A0A022PT75_ERYGU</name>
<dbReference type="GO" id="GO:0034244">
    <property type="term" value="P:negative regulation of transcription elongation by RNA polymerase II"/>
    <property type="evidence" value="ECO:0007669"/>
    <property type="project" value="InterPro"/>
</dbReference>
<keyword evidence="9" id="KW-1185">Reference proteome</keyword>
<dbReference type="SUPFAM" id="SSF57903">
    <property type="entry name" value="FYVE/PHD zinc finger"/>
    <property type="match status" value="1"/>
</dbReference>
<dbReference type="GO" id="GO:0140566">
    <property type="term" value="F:histone reader activity"/>
    <property type="evidence" value="ECO:0007669"/>
    <property type="project" value="InterPro"/>
</dbReference>
<evidence type="ECO:0000256" key="6">
    <source>
        <dbReference type="SAM" id="MobiDB-lite"/>
    </source>
</evidence>
<dbReference type="Pfam" id="PF23121">
    <property type="entry name" value="SPOC_AIPP2"/>
    <property type="match status" value="1"/>
</dbReference>
<dbReference type="InterPro" id="IPR013083">
    <property type="entry name" value="Znf_RING/FYVE/PHD"/>
</dbReference>
<dbReference type="PANTHER" id="PTHR33304:SF18">
    <property type="entry name" value="CHROMATIN REGULATOR PHD FAMILY-RELATED"/>
    <property type="match status" value="1"/>
</dbReference>
<dbReference type="InterPro" id="IPR056280">
    <property type="entry name" value="AIPP2-like_SPOC"/>
</dbReference>
<protein>
    <recommendedName>
        <fullName evidence="7">AIPP2-like SPOC-like domain-containing protein</fullName>
    </recommendedName>
</protein>
<evidence type="ECO:0000256" key="3">
    <source>
        <dbReference type="ARBA" id="ARBA00022833"/>
    </source>
</evidence>
<dbReference type="EMBL" id="KI632373">
    <property type="protein sequence ID" value="EYU17430.1"/>
    <property type="molecule type" value="Genomic_DNA"/>
</dbReference>
<keyword evidence="3" id="KW-0862">Zinc</keyword>
<dbReference type="PROSITE" id="PS01359">
    <property type="entry name" value="ZF_PHD_1"/>
    <property type="match status" value="1"/>
</dbReference>
<dbReference type="Proteomes" id="UP000030748">
    <property type="component" value="Unassembled WGS sequence"/>
</dbReference>
<feature type="compositionally biased region" description="Basic and acidic residues" evidence="6">
    <location>
        <begin position="92"/>
        <end position="103"/>
    </location>
</feature>
<evidence type="ECO:0000259" key="7">
    <source>
        <dbReference type="Pfam" id="PF23121"/>
    </source>
</evidence>
<keyword evidence="4" id="KW-0805">Transcription regulation</keyword>
<evidence type="ECO:0000256" key="1">
    <source>
        <dbReference type="ARBA" id="ARBA00022723"/>
    </source>
</evidence>
<dbReference type="Gene3D" id="3.30.40.10">
    <property type="entry name" value="Zinc/RING finger domain, C3HC4 (zinc finger)"/>
    <property type="match status" value="1"/>
</dbReference>
<keyword evidence="2" id="KW-0863">Zinc-finger</keyword>
<gene>
    <name evidence="8" type="ORF">MIMGU_mgv1a026792mg</name>
</gene>
<evidence type="ECO:0000313" key="9">
    <source>
        <dbReference type="Proteomes" id="UP000030748"/>
    </source>
</evidence>
<dbReference type="InterPro" id="IPR019786">
    <property type="entry name" value="Zinc_finger_PHD-type_CS"/>
</dbReference>
<evidence type="ECO:0000256" key="5">
    <source>
        <dbReference type="ARBA" id="ARBA00023163"/>
    </source>
</evidence>
<keyword evidence="5" id="KW-0804">Transcription</keyword>
<feature type="domain" description="AIPP2-like SPOC-like" evidence="7">
    <location>
        <begin position="174"/>
        <end position="300"/>
    </location>
</feature>
<proteinExistence type="predicted"/>
<sequence length="312" mass="36287">MEYFMHGEICVQCGDRGFTNAFVYCVKCLRYAVHRYCLDVIPKTFDEYVRWLCDDCETAEKNRDNNSITSKNRATVLKNVQEISENGKRKKDSLSVHTEEQPIKAKSNPRKKRCVQKTTLRDSTTLLSKTTEENETSVQEINERIKIEESEDKEQGFRENLSVSSAEPVLRPIWKGCFSIWDEKHDIDGITAHTSVKACEKVHEEATHFQESLHFKMLPKFDIWPKRFVDAEPSDDSIALYFFPSESGDTKFDKLVAKMMREELALQAFVKNAELLVFTSTELPVLHQRFQGKYYLWGVFRAKQRSESHTTN</sequence>
<evidence type="ECO:0000256" key="4">
    <source>
        <dbReference type="ARBA" id="ARBA00023015"/>
    </source>
</evidence>
<evidence type="ECO:0000256" key="2">
    <source>
        <dbReference type="ARBA" id="ARBA00022771"/>
    </source>
</evidence>
<dbReference type="GO" id="GO:0008270">
    <property type="term" value="F:zinc ion binding"/>
    <property type="evidence" value="ECO:0007669"/>
    <property type="project" value="UniProtKB-KW"/>
</dbReference>
<dbReference type="PANTHER" id="PTHR33304">
    <property type="match status" value="1"/>
</dbReference>
<dbReference type="CDD" id="cd15489">
    <property type="entry name" value="PHD_SF"/>
    <property type="match status" value="1"/>
</dbReference>
<dbReference type="STRING" id="4155.A0A022PT75"/>
<dbReference type="InterPro" id="IPR011011">
    <property type="entry name" value="Znf_FYVE_PHD"/>
</dbReference>